<dbReference type="FunFam" id="1.10.287.1080:FF:000001">
    <property type="entry name" value="Nucleoside triphosphate pyrophosphohydrolase"/>
    <property type="match status" value="1"/>
</dbReference>
<proteinExistence type="predicted"/>
<dbReference type="OrthoDB" id="9808939at2"/>
<dbReference type="GO" id="GO:0046081">
    <property type="term" value="P:dUTP catabolic process"/>
    <property type="evidence" value="ECO:0007669"/>
    <property type="project" value="TreeGrafter"/>
</dbReference>
<dbReference type="EMBL" id="VLLL01000008">
    <property type="protein sequence ID" value="TWJ08124.1"/>
    <property type="molecule type" value="Genomic_DNA"/>
</dbReference>
<dbReference type="Gene3D" id="1.10.287.1080">
    <property type="entry name" value="MazG-like"/>
    <property type="match status" value="2"/>
</dbReference>
<evidence type="ECO:0000259" key="1">
    <source>
        <dbReference type="Pfam" id="PF03819"/>
    </source>
</evidence>
<keyword evidence="3" id="KW-1185">Reference proteome</keyword>
<dbReference type="GO" id="GO:0046047">
    <property type="term" value="P:TTP catabolic process"/>
    <property type="evidence" value="ECO:0007669"/>
    <property type="project" value="TreeGrafter"/>
</dbReference>
<reference evidence="2 3" key="1">
    <citation type="journal article" date="2013" name="Stand. Genomic Sci.">
        <title>Genomic Encyclopedia of Type Strains, Phase I: The one thousand microbial genomes (KMG-I) project.</title>
        <authorList>
            <person name="Kyrpides N.C."/>
            <person name="Woyke T."/>
            <person name="Eisen J.A."/>
            <person name="Garrity G."/>
            <person name="Lilburn T.G."/>
            <person name="Beck B.J."/>
            <person name="Whitman W.B."/>
            <person name="Hugenholtz P."/>
            <person name="Klenk H.P."/>
        </authorList>
    </citation>
    <scope>NUCLEOTIDE SEQUENCE [LARGE SCALE GENOMIC DNA]</scope>
    <source>
        <strain evidence="2 3">DSM 45044</strain>
    </source>
</reference>
<name>A0A562UR91_9ACTN</name>
<dbReference type="GO" id="GO:0046076">
    <property type="term" value="P:dTTP catabolic process"/>
    <property type="evidence" value="ECO:0007669"/>
    <property type="project" value="TreeGrafter"/>
</dbReference>
<dbReference type="SUPFAM" id="SSF101386">
    <property type="entry name" value="all-alpha NTP pyrophosphatases"/>
    <property type="match status" value="1"/>
</dbReference>
<dbReference type="AlphaFoldDB" id="A0A562UR91"/>
<gene>
    <name evidence="2" type="ORF">LX16_4344</name>
</gene>
<evidence type="ECO:0000313" key="2">
    <source>
        <dbReference type="EMBL" id="TWJ08124.1"/>
    </source>
</evidence>
<dbReference type="Proteomes" id="UP000321617">
    <property type="component" value="Unassembled WGS sequence"/>
</dbReference>
<dbReference type="GO" id="GO:0006203">
    <property type="term" value="P:dGTP catabolic process"/>
    <property type="evidence" value="ECO:0007669"/>
    <property type="project" value="TreeGrafter"/>
</dbReference>
<sequence>MPHIHWLITSPRLPAGLLSAAAWDVLCSGTAVFAAAESPLAVLLRDDDVEVTVVPPESAADRLLSSGGVWLAGPDGDETLAAAIGRRLPDSPGVEFELLYGSWDPPGARLLDLVAVIDRLRSPGGCPWDAAQTHRSLAPYLLEEAYETADAIASGDPAHLREELGDLLFQPLLHARLASEDTESGFDADDVAADVVAKLIRRHPHVFGDVTASDLDELGQRWDAIKAEEKPERRYAVDGVVSAQPALSLAAKFLSRVERAGLDVPVPAWPSAPVDGAADEVGDALLAAVAAARAAGVDAESALREAALRYADTARATEDRTS</sequence>
<evidence type="ECO:0000313" key="3">
    <source>
        <dbReference type="Proteomes" id="UP000321617"/>
    </source>
</evidence>
<dbReference type="PANTHER" id="PTHR30522:SF0">
    <property type="entry name" value="NUCLEOSIDE TRIPHOSPHATE PYROPHOSPHOHYDROLASE"/>
    <property type="match status" value="1"/>
</dbReference>
<dbReference type="Pfam" id="PF03819">
    <property type="entry name" value="MazG"/>
    <property type="match status" value="1"/>
</dbReference>
<accession>A0A562UR91</accession>
<dbReference type="GO" id="GO:0046052">
    <property type="term" value="P:UTP catabolic process"/>
    <property type="evidence" value="ECO:0007669"/>
    <property type="project" value="TreeGrafter"/>
</dbReference>
<dbReference type="GO" id="GO:0047429">
    <property type="term" value="F:nucleoside triphosphate diphosphatase activity"/>
    <property type="evidence" value="ECO:0007669"/>
    <property type="project" value="TreeGrafter"/>
</dbReference>
<dbReference type="GO" id="GO:0046061">
    <property type="term" value="P:dATP catabolic process"/>
    <property type="evidence" value="ECO:0007669"/>
    <property type="project" value="TreeGrafter"/>
</dbReference>
<dbReference type="InterPro" id="IPR048015">
    <property type="entry name" value="NTP-PPase_MazG-like_N"/>
</dbReference>
<dbReference type="PANTHER" id="PTHR30522">
    <property type="entry name" value="NUCLEOSIDE TRIPHOSPHATE PYROPHOSPHOHYDROLASE"/>
    <property type="match status" value="1"/>
</dbReference>
<dbReference type="NCBIfam" id="TIGR00444">
    <property type="entry name" value="mazG"/>
    <property type="match status" value="1"/>
</dbReference>
<dbReference type="InterPro" id="IPR011551">
    <property type="entry name" value="NTP_PyrPHydrolase_MazG"/>
</dbReference>
<keyword evidence="2" id="KW-0378">Hydrolase</keyword>
<dbReference type="GO" id="GO:0006950">
    <property type="term" value="P:response to stress"/>
    <property type="evidence" value="ECO:0007669"/>
    <property type="project" value="UniProtKB-ARBA"/>
</dbReference>
<protein>
    <submittedName>
        <fullName evidence="2">XTP/dITP diphosphohydrolase</fullName>
    </submittedName>
</protein>
<comment type="caution">
    <text evidence="2">The sequence shown here is derived from an EMBL/GenBank/DDBJ whole genome shotgun (WGS) entry which is preliminary data.</text>
</comment>
<dbReference type="CDD" id="cd11528">
    <property type="entry name" value="NTP-PPase_MazG_Nterm"/>
    <property type="match status" value="1"/>
</dbReference>
<feature type="domain" description="NTP pyrophosphohydrolase MazG-like" evidence="1">
    <location>
        <begin position="132"/>
        <end position="207"/>
    </location>
</feature>
<organism evidence="2 3">
    <name type="scientific">Stackebrandtia albiflava</name>
    <dbReference type="NCBI Taxonomy" id="406432"/>
    <lineage>
        <taxon>Bacteria</taxon>
        <taxon>Bacillati</taxon>
        <taxon>Actinomycetota</taxon>
        <taxon>Actinomycetes</taxon>
        <taxon>Glycomycetales</taxon>
        <taxon>Glycomycetaceae</taxon>
        <taxon>Stackebrandtia</taxon>
    </lineage>
</organism>
<dbReference type="InterPro" id="IPR004518">
    <property type="entry name" value="MazG-like_dom"/>
</dbReference>
<dbReference type="RefSeq" id="WP_147142281.1">
    <property type="nucleotide sequence ID" value="NZ_BAABIJ010000004.1"/>
</dbReference>